<feature type="domain" description="B30.2/SPRY" evidence="2">
    <location>
        <begin position="37"/>
        <end position="228"/>
    </location>
</feature>
<dbReference type="PANTHER" id="PTHR12245:SF5">
    <property type="entry name" value="SPRY DOMAIN-CONTAINING SOCS BOX PROTEIN 3"/>
    <property type="match status" value="1"/>
</dbReference>
<dbReference type="GO" id="GO:0019005">
    <property type="term" value="C:SCF ubiquitin ligase complex"/>
    <property type="evidence" value="ECO:0007669"/>
    <property type="project" value="TreeGrafter"/>
</dbReference>
<organism evidence="3">
    <name type="scientific">Timema tahoe</name>
    <dbReference type="NCBI Taxonomy" id="61484"/>
    <lineage>
        <taxon>Eukaryota</taxon>
        <taxon>Metazoa</taxon>
        <taxon>Ecdysozoa</taxon>
        <taxon>Arthropoda</taxon>
        <taxon>Hexapoda</taxon>
        <taxon>Insecta</taxon>
        <taxon>Pterygota</taxon>
        <taxon>Neoptera</taxon>
        <taxon>Polyneoptera</taxon>
        <taxon>Phasmatodea</taxon>
        <taxon>Timematodea</taxon>
        <taxon>Timematoidea</taxon>
        <taxon>Timematidae</taxon>
        <taxon>Timema</taxon>
    </lineage>
</organism>
<dbReference type="InterPro" id="IPR043136">
    <property type="entry name" value="B30.2/SPRY_sf"/>
</dbReference>
<dbReference type="Gene3D" id="2.60.120.920">
    <property type="match status" value="1"/>
</dbReference>
<reference evidence="3" key="1">
    <citation type="submission" date="2020-11" db="EMBL/GenBank/DDBJ databases">
        <authorList>
            <person name="Tran Van P."/>
        </authorList>
    </citation>
    <scope>NUCLEOTIDE SEQUENCE</scope>
</reference>
<dbReference type="InterPro" id="IPR035754">
    <property type="entry name" value="SPRY_SPSB3"/>
</dbReference>
<sequence length="307" mass="34815">MFEPTIEVRVPRKTGGCDWLPPSAARNFIERTSGLAAIRKVLKYARETVAPIGFIHEWTWDSAQTNPAVVLKNENREVLFHPVQSSGTAAVRGCTPFTPGSEYYWEIKVLTPTYGTDLMIGVGTEKVDLLKSEFVFCSLLGLDQESWGYSYKGLIHHDSSSQVYGGPFSQGAIVGVHLDMWRGTLAFYLNRIFLGVAYNSLQCRKLYPMVCSTACQSAMRLTYSYSSRSSLQLHCLRLIVSDKHWLQRLYKIPGLRAQLNQAYWWLTPELNQLHNVANVCENGINWENSDTSDESLKLVEEDEDDVW</sequence>
<name>A0A7R9IKD8_9NEOP</name>
<dbReference type="InterPro" id="IPR050672">
    <property type="entry name" value="FBXO45-Fsn/SPSB_families"/>
</dbReference>
<dbReference type="InterPro" id="IPR003877">
    <property type="entry name" value="SPRY_dom"/>
</dbReference>
<evidence type="ECO:0000256" key="1">
    <source>
        <dbReference type="ARBA" id="ARBA00022786"/>
    </source>
</evidence>
<keyword evidence="1" id="KW-0833">Ubl conjugation pathway</keyword>
<evidence type="ECO:0000313" key="3">
    <source>
        <dbReference type="EMBL" id="CAD7460048.1"/>
    </source>
</evidence>
<dbReference type="PANTHER" id="PTHR12245">
    <property type="entry name" value="SPRY DOMAIN CONTAINING SOCS BOX PROTEIN"/>
    <property type="match status" value="1"/>
</dbReference>
<proteinExistence type="predicted"/>
<gene>
    <name evidence="3" type="ORF">TTEB3V08_LOCUS7994</name>
</gene>
<dbReference type="AlphaFoldDB" id="A0A7R9IKD8"/>
<dbReference type="InterPro" id="IPR013320">
    <property type="entry name" value="ConA-like_dom_sf"/>
</dbReference>
<accession>A0A7R9IKD8</accession>
<dbReference type="GO" id="GO:0043161">
    <property type="term" value="P:proteasome-mediated ubiquitin-dependent protein catabolic process"/>
    <property type="evidence" value="ECO:0007669"/>
    <property type="project" value="TreeGrafter"/>
</dbReference>
<dbReference type="PROSITE" id="PS50188">
    <property type="entry name" value="B302_SPRY"/>
    <property type="match status" value="1"/>
</dbReference>
<protein>
    <recommendedName>
        <fullName evidence="2">B30.2/SPRY domain-containing protein</fullName>
    </recommendedName>
</protein>
<dbReference type="SUPFAM" id="SSF49899">
    <property type="entry name" value="Concanavalin A-like lectins/glucanases"/>
    <property type="match status" value="1"/>
</dbReference>
<dbReference type="Pfam" id="PF00622">
    <property type="entry name" value="SPRY"/>
    <property type="match status" value="1"/>
</dbReference>
<dbReference type="SMART" id="SM00449">
    <property type="entry name" value="SPRY"/>
    <property type="match status" value="1"/>
</dbReference>
<evidence type="ECO:0000259" key="2">
    <source>
        <dbReference type="PROSITE" id="PS50188"/>
    </source>
</evidence>
<dbReference type="EMBL" id="OE003351">
    <property type="protein sequence ID" value="CAD7460048.1"/>
    <property type="molecule type" value="Genomic_DNA"/>
</dbReference>
<dbReference type="InterPro" id="IPR001870">
    <property type="entry name" value="B30.2/SPRY"/>
</dbReference>
<dbReference type="CDD" id="cd12876">
    <property type="entry name" value="SPRY_SOCS3"/>
    <property type="match status" value="1"/>
</dbReference>